<name>H2XUW6_CIOIN</name>
<protein>
    <submittedName>
        <fullName evidence="2">Uncharacterized protein</fullName>
    </submittedName>
</protein>
<evidence type="ECO:0000313" key="2">
    <source>
        <dbReference type="Ensembl" id="ENSCINP00000033450.1"/>
    </source>
</evidence>
<accession>H2XUW6</accession>
<reference evidence="2" key="4">
    <citation type="submission" date="2025-09" db="UniProtKB">
        <authorList>
            <consortium name="Ensembl"/>
        </authorList>
    </citation>
    <scope>IDENTIFICATION</scope>
</reference>
<dbReference type="HOGENOM" id="CLU_3193702_0_0_1"/>
<dbReference type="EMBL" id="EAAA01001467">
    <property type="status" value="NOT_ANNOTATED_CDS"/>
    <property type="molecule type" value="Genomic_DNA"/>
</dbReference>
<dbReference type="InParanoid" id="H2XUW6"/>
<reference evidence="2" key="3">
    <citation type="submission" date="2025-08" db="UniProtKB">
        <authorList>
            <consortium name="Ensembl"/>
        </authorList>
    </citation>
    <scope>IDENTIFICATION</scope>
</reference>
<reference evidence="3" key="1">
    <citation type="journal article" date="2002" name="Science">
        <title>The draft genome of Ciona intestinalis: insights into chordate and vertebrate origins.</title>
        <authorList>
            <person name="Dehal P."/>
            <person name="Satou Y."/>
            <person name="Campbell R.K."/>
            <person name="Chapman J."/>
            <person name="Degnan B."/>
            <person name="De Tomaso A."/>
            <person name="Davidson B."/>
            <person name="Di Gregorio A."/>
            <person name="Gelpke M."/>
            <person name="Goodstein D.M."/>
            <person name="Harafuji N."/>
            <person name="Hastings K.E."/>
            <person name="Ho I."/>
            <person name="Hotta K."/>
            <person name="Huang W."/>
            <person name="Kawashima T."/>
            <person name="Lemaire P."/>
            <person name="Martinez D."/>
            <person name="Meinertzhagen I.A."/>
            <person name="Necula S."/>
            <person name="Nonaka M."/>
            <person name="Putnam N."/>
            <person name="Rash S."/>
            <person name="Saiga H."/>
            <person name="Satake M."/>
            <person name="Terry A."/>
            <person name="Yamada L."/>
            <person name="Wang H.G."/>
            <person name="Awazu S."/>
            <person name="Azumi K."/>
            <person name="Boore J."/>
            <person name="Branno M."/>
            <person name="Chin-Bow S."/>
            <person name="DeSantis R."/>
            <person name="Doyle S."/>
            <person name="Francino P."/>
            <person name="Keys D.N."/>
            <person name="Haga S."/>
            <person name="Hayashi H."/>
            <person name="Hino K."/>
            <person name="Imai K.S."/>
            <person name="Inaba K."/>
            <person name="Kano S."/>
            <person name="Kobayashi K."/>
            <person name="Kobayashi M."/>
            <person name="Lee B.I."/>
            <person name="Makabe K.W."/>
            <person name="Manohar C."/>
            <person name="Matassi G."/>
            <person name="Medina M."/>
            <person name="Mochizuki Y."/>
            <person name="Mount S."/>
            <person name="Morishita T."/>
            <person name="Miura S."/>
            <person name="Nakayama A."/>
            <person name="Nishizaka S."/>
            <person name="Nomoto H."/>
            <person name="Ohta F."/>
            <person name="Oishi K."/>
            <person name="Rigoutsos I."/>
            <person name="Sano M."/>
            <person name="Sasaki A."/>
            <person name="Sasakura Y."/>
            <person name="Shoguchi E."/>
            <person name="Shin-i T."/>
            <person name="Spagnuolo A."/>
            <person name="Stainier D."/>
            <person name="Suzuki M.M."/>
            <person name="Tassy O."/>
            <person name="Takatori N."/>
            <person name="Tokuoka M."/>
            <person name="Yagi K."/>
            <person name="Yoshizaki F."/>
            <person name="Wada S."/>
            <person name="Zhang C."/>
            <person name="Hyatt P.D."/>
            <person name="Larimer F."/>
            <person name="Detter C."/>
            <person name="Doggett N."/>
            <person name="Glavina T."/>
            <person name="Hawkins T."/>
            <person name="Richardson P."/>
            <person name="Lucas S."/>
            <person name="Kohara Y."/>
            <person name="Levine M."/>
            <person name="Satoh N."/>
            <person name="Rokhsar D.S."/>
        </authorList>
    </citation>
    <scope>NUCLEOTIDE SEQUENCE [LARGE SCALE GENOMIC DNA]</scope>
</reference>
<feature type="transmembrane region" description="Helical" evidence="1">
    <location>
        <begin position="6"/>
        <end position="30"/>
    </location>
</feature>
<evidence type="ECO:0000256" key="1">
    <source>
        <dbReference type="SAM" id="Phobius"/>
    </source>
</evidence>
<sequence length="46" mass="5389">ELSQELLQNVISSFVSLFSVEISSFNFILFDFMLLQSFESFIFFVV</sequence>
<organism evidence="2 3">
    <name type="scientific">Ciona intestinalis</name>
    <name type="common">Transparent sea squirt</name>
    <name type="synonym">Ascidia intestinalis</name>
    <dbReference type="NCBI Taxonomy" id="7719"/>
    <lineage>
        <taxon>Eukaryota</taxon>
        <taxon>Metazoa</taxon>
        <taxon>Chordata</taxon>
        <taxon>Tunicata</taxon>
        <taxon>Ascidiacea</taxon>
        <taxon>Phlebobranchia</taxon>
        <taxon>Cionidae</taxon>
        <taxon>Ciona</taxon>
    </lineage>
</organism>
<keyword evidence="3" id="KW-1185">Reference proteome</keyword>
<dbReference type="Proteomes" id="UP000008144">
    <property type="component" value="Chromosome 2"/>
</dbReference>
<keyword evidence="1" id="KW-1133">Transmembrane helix</keyword>
<keyword evidence="1" id="KW-0812">Transmembrane</keyword>
<proteinExistence type="predicted"/>
<dbReference type="Ensembl" id="ENSCINT00000031121.1">
    <property type="protein sequence ID" value="ENSCINP00000033450.1"/>
    <property type="gene ID" value="ENSCING00000021982.1"/>
</dbReference>
<evidence type="ECO:0000313" key="3">
    <source>
        <dbReference type="Proteomes" id="UP000008144"/>
    </source>
</evidence>
<dbReference type="AlphaFoldDB" id="H2XUW6"/>
<reference evidence="2" key="2">
    <citation type="journal article" date="2008" name="Genome Biol.">
        <title>Improved genome assembly and evidence-based global gene model set for the chordate Ciona intestinalis: new insight into intron and operon populations.</title>
        <authorList>
            <person name="Satou Y."/>
            <person name="Mineta K."/>
            <person name="Ogasawara M."/>
            <person name="Sasakura Y."/>
            <person name="Shoguchi E."/>
            <person name="Ueno K."/>
            <person name="Yamada L."/>
            <person name="Matsumoto J."/>
            <person name="Wasserscheid J."/>
            <person name="Dewar K."/>
            <person name="Wiley G.B."/>
            <person name="Macmil S.L."/>
            <person name="Roe B.A."/>
            <person name="Zeller R.W."/>
            <person name="Hastings K.E."/>
            <person name="Lemaire P."/>
            <person name="Lindquist E."/>
            <person name="Endo T."/>
            <person name="Hotta K."/>
            <person name="Inaba K."/>
        </authorList>
    </citation>
    <scope>NUCLEOTIDE SEQUENCE [LARGE SCALE GENOMIC DNA]</scope>
    <source>
        <strain evidence="2">wild type</strain>
    </source>
</reference>
<keyword evidence="1" id="KW-0472">Membrane</keyword>